<dbReference type="EMBL" id="LQYY01000124">
    <property type="protein sequence ID" value="KYD32097.1"/>
    <property type="molecule type" value="Genomic_DNA"/>
</dbReference>
<reference evidence="2 3" key="1">
    <citation type="submission" date="2016-01" db="EMBL/GenBank/DDBJ databases">
        <title>Draft Genome Sequences of Seven Thermophilic Sporeformers Isolated from Foods.</title>
        <authorList>
            <person name="Berendsen E.M."/>
            <person name="Wells-Bennik M.H."/>
            <person name="Krawcyk A.O."/>
            <person name="De Jong A."/>
            <person name="Holsappel S."/>
            <person name="Eijlander R.T."/>
            <person name="Kuipers O.P."/>
        </authorList>
    </citation>
    <scope>NUCLEOTIDE SEQUENCE [LARGE SCALE GENOMIC DNA]</scope>
    <source>
        <strain evidence="2 3">B4114</strain>
    </source>
</reference>
<gene>
    <name evidence="2" type="ORF">B4114_1474</name>
</gene>
<protein>
    <submittedName>
        <fullName evidence="2">Uncharacterized protein</fullName>
    </submittedName>
</protein>
<name>A0A150N5S8_GEOSE</name>
<dbReference type="PATRIC" id="fig|1422.17.peg.1376"/>
<organism evidence="2 3">
    <name type="scientific">Geobacillus stearothermophilus</name>
    <name type="common">Bacillus stearothermophilus</name>
    <dbReference type="NCBI Taxonomy" id="1422"/>
    <lineage>
        <taxon>Bacteria</taxon>
        <taxon>Bacillati</taxon>
        <taxon>Bacillota</taxon>
        <taxon>Bacilli</taxon>
        <taxon>Bacillales</taxon>
        <taxon>Anoxybacillaceae</taxon>
        <taxon>Geobacillus</taxon>
    </lineage>
</organism>
<evidence type="ECO:0000313" key="3">
    <source>
        <dbReference type="Proteomes" id="UP000075517"/>
    </source>
</evidence>
<proteinExistence type="predicted"/>
<evidence type="ECO:0000256" key="1">
    <source>
        <dbReference type="SAM" id="MobiDB-lite"/>
    </source>
</evidence>
<evidence type="ECO:0000313" key="2">
    <source>
        <dbReference type="EMBL" id="KYD32097.1"/>
    </source>
</evidence>
<dbReference type="Proteomes" id="UP000075517">
    <property type="component" value="Unassembled WGS sequence"/>
</dbReference>
<accession>A0A150N5S8</accession>
<dbReference type="AlphaFoldDB" id="A0A150N5S8"/>
<comment type="caution">
    <text evidence="2">The sequence shown here is derived from an EMBL/GenBank/DDBJ whole genome shotgun (WGS) entry which is preliminary data.</text>
</comment>
<feature type="region of interest" description="Disordered" evidence="1">
    <location>
        <begin position="26"/>
        <end position="68"/>
    </location>
</feature>
<sequence length="78" mass="8773">MMETKGGGKDAKTMDDAACRHLRVSGQPLCRLRRPRRERSEKRNQSSNMGGGMNTSGTGRSHPLCLPQDEEYIKIRKV</sequence>